<name>A0AAW2WZA9_9LAMI</name>
<dbReference type="AlphaFoldDB" id="A0AAW2WZA9"/>
<protein>
    <recommendedName>
        <fullName evidence="1">Integrase catalytic domain-containing protein</fullName>
    </recommendedName>
</protein>
<accession>A0AAW2WZA9</accession>
<dbReference type="GO" id="GO:0015074">
    <property type="term" value="P:DNA integration"/>
    <property type="evidence" value="ECO:0007669"/>
    <property type="project" value="InterPro"/>
</dbReference>
<proteinExistence type="predicted"/>
<dbReference type="Gene3D" id="3.30.420.10">
    <property type="entry name" value="Ribonuclease H-like superfamily/Ribonuclease H"/>
    <property type="match status" value="1"/>
</dbReference>
<reference evidence="2" key="2">
    <citation type="journal article" date="2024" name="Plant">
        <title>Genomic evolution and insights into agronomic trait innovations of Sesamum species.</title>
        <authorList>
            <person name="Miao H."/>
            <person name="Wang L."/>
            <person name="Qu L."/>
            <person name="Liu H."/>
            <person name="Sun Y."/>
            <person name="Le M."/>
            <person name="Wang Q."/>
            <person name="Wei S."/>
            <person name="Zheng Y."/>
            <person name="Lin W."/>
            <person name="Duan Y."/>
            <person name="Cao H."/>
            <person name="Xiong S."/>
            <person name="Wang X."/>
            <person name="Wei L."/>
            <person name="Li C."/>
            <person name="Ma Q."/>
            <person name="Ju M."/>
            <person name="Zhao R."/>
            <person name="Li G."/>
            <person name="Mu C."/>
            <person name="Tian Q."/>
            <person name="Mei H."/>
            <person name="Zhang T."/>
            <person name="Gao T."/>
            <person name="Zhang H."/>
        </authorList>
    </citation>
    <scope>NUCLEOTIDE SEQUENCE</scope>
    <source>
        <strain evidence="2">KEN1</strain>
    </source>
</reference>
<evidence type="ECO:0000313" key="2">
    <source>
        <dbReference type="EMBL" id="KAL0446116.1"/>
    </source>
</evidence>
<gene>
    <name evidence="2" type="ORF">Slati_1739500</name>
</gene>
<reference evidence="2" key="1">
    <citation type="submission" date="2020-06" db="EMBL/GenBank/DDBJ databases">
        <authorList>
            <person name="Li T."/>
            <person name="Hu X."/>
            <person name="Zhang T."/>
            <person name="Song X."/>
            <person name="Zhang H."/>
            <person name="Dai N."/>
            <person name="Sheng W."/>
            <person name="Hou X."/>
            <person name="Wei L."/>
        </authorList>
    </citation>
    <scope>NUCLEOTIDE SEQUENCE</scope>
    <source>
        <strain evidence="2">KEN1</strain>
        <tissue evidence="2">Leaf</tissue>
    </source>
</reference>
<dbReference type="EMBL" id="JACGWN010000006">
    <property type="protein sequence ID" value="KAL0446116.1"/>
    <property type="molecule type" value="Genomic_DNA"/>
</dbReference>
<dbReference type="InterPro" id="IPR012337">
    <property type="entry name" value="RNaseH-like_sf"/>
</dbReference>
<dbReference type="InterPro" id="IPR001584">
    <property type="entry name" value="Integrase_cat-core"/>
</dbReference>
<evidence type="ECO:0000259" key="1">
    <source>
        <dbReference type="PROSITE" id="PS50994"/>
    </source>
</evidence>
<comment type="caution">
    <text evidence="2">The sequence shown here is derived from an EMBL/GenBank/DDBJ whole genome shotgun (WGS) entry which is preliminary data.</text>
</comment>
<dbReference type="SUPFAM" id="SSF53098">
    <property type="entry name" value="Ribonuclease H-like"/>
    <property type="match status" value="1"/>
</dbReference>
<dbReference type="InterPro" id="IPR036397">
    <property type="entry name" value="RNaseH_sf"/>
</dbReference>
<dbReference type="PROSITE" id="PS50994">
    <property type="entry name" value="INTEGRASE"/>
    <property type="match status" value="1"/>
</dbReference>
<feature type="domain" description="Integrase catalytic" evidence="1">
    <location>
        <begin position="1"/>
        <end position="89"/>
    </location>
</feature>
<dbReference type="PANTHER" id="PTHR48475">
    <property type="entry name" value="RIBONUCLEASE H"/>
    <property type="match status" value="1"/>
</dbReference>
<dbReference type="GO" id="GO:0003676">
    <property type="term" value="F:nucleic acid binding"/>
    <property type="evidence" value="ECO:0007669"/>
    <property type="project" value="InterPro"/>
</dbReference>
<sequence length="148" mass="17468">MDNGTEFRVKFQQWCKEFKIRQYYMFVATPQSNSQTELTNRTILQNLKIRLEEAKGNWVEELQGVQWVYRTTSRRSTVESPFSLVYRTKAIVQVEIGEETLRVQQYEPTNNNIERRVDMDLLEKLINNANARTKACTTMMAKAYNSNI</sequence>
<organism evidence="2">
    <name type="scientific">Sesamum latifolium</name>
    <dbReference type="NCBI Taxonomy" id="2727402"/>
    <lineage>
        <taxon>Eukaryota</taxon>
        <taxon>Viridiplantae</taxon>
        <taxon>Streptophyta</taxon>
        <taxon>Embryophyta</taxon>
        <taxon>Tracheophyta</taxon>
        <taxon>Spermatophyta</taxon>
        <taxon>Magnoliopsida</taxon>
        <taxon>eudicotyledons</taxon>
        <taxon>Gunneridae</taxon>
        <taxon>Pentapetalae</taxon>
        <taxon>asterids</taxon>
        <taxon>lamiids</taxon>
        <taxon>Lamiales</taxon>
        <taxon>Pedaliaceae</taxon>
        <taxon>Sesamum</taxon>
    </lineage>
</organism>
<dbReference type="PANTHER" id="PTHR48475:SF2">
    <property type="entry name" value="RIBONUCLEASE H"/>
    <property type="match status" value="1"/>
</dbReference>